<organism evidence="2 3">
    <name type="scientific">Diversispora eburnea</name>
    <dbReference type="NCBI Taxonomy" id="1213867"/>
    <lineage>
        <taxon>Eukaryota</taxon>
        <taxon>Fungi</taxon>
        <taxon>Fungi incertae sedis</taxon>
        <taxon>Mucoromycota</taxon>
        <taxon>Glomeromycotina</taxon>
        <taxon>Glomeromycetes</taxon>
        <taxon>Diversisporales</taxon>
        <taxon>Diversisporaceae</taxon>
        <taxon>Diversispora</taxon>
    </lineage>
</organism>
<evidence type="ECO:0000256" key="1">
    <source>
        <dbReference type="SAM" id="MobiDB-lite"/>
    </source>
</evidence>
<dbReference type="EMBL" id="CAJVPK010000362">
    <property type="protein sequence ID" value="CAG8499833.1"/>
    <property type="molecule type" value="Genomic_DNA"/>
</dbReference>
<evidence type="ECO:0000313" key="3">
    <source>
        <dbReference type="Proteomes" id="UP000789706"/>
    </source>
</evidence>
<dbReference type="OrthoDB" id="2401284at2759"/>
<name>A0A9N9F0H2_9GLOM</name>
<dbReference type="Proteomes" id="UP000789706">
    <property type="component" value="Unassembled WGS sequence"/>
</dbReference>
<comment type="caution">
    <text evidence="2">The sequence shown here is derived from an EMBL/GenBank/DDBJ whole genome shotgun (WGS) entry which is preliminary data.</text>
</comment>
<sequence>MQATFQGDKIEPRDTKLPKPTPEEVEKREAERLRDMNEQGKPKQGGSAGRVQTGAETVEDEMLGTSVRKVANPQRSQ</sequence>
<reference evidence="2" key="1">
    <citation type="submission" date="2021-06" db="EMBL/GenBank/DDBJ databases">
        <authorList>
            <person name="Kallberg Y."/>
            <person name="Tangrot J."/>
            <person name="Rosling A."/>
        </authorList>
    </citation>
    <scope>NUCLEOTIDE SEQUENCE</scope>
    <source>
        <strain evidence="2">AZ414A</strain>
    </source>
</reference>
<keyword evidence="3" id="KW-1185">Reference proteome</keyword>
<proteinExistence type="predicted"/>
<accession>A0A9N9F0H2</accession>
<dbReference type="AlphaFoldDB" id="A0A9N9F0H2"/>
<feature type="compositionally biased region" description="Basic and acidic residues" evidence="1">
    <location>
        <begin position="8"/>
        <end position="41"/>
    </location>
</feature>
<gene>
    <name evidence="2" type="ORF">DEBURN_LOCUS4617</name>
</gene>
<feature type="region of interest" description="Disordered" evidence="1">
    <location>
        <begin position="1"/>
        <end position="77"/>
    </location>
</feature>
<protein>
    <submittedName>
        <fullName evidence="2">2027_t:CDS:1</fullName>
    </submittedName>
</protein>
<evidence type="ECO:0000313" key="2">
    <source>
        <dbReference type="EMBL" id="CAG8499833.1"/>
    </source>
</evidence>